<gene>
    <name evidence="1" type="ORF">R2363_35515</name>
</gene>
<dbReference type="Proteomes" id="UP001278571">
    <property type="component" value="Unassembled WGS sequence"/>
</dbReference>
<proteinExistence type="predicted"/>
<dbReference type="RefSeq" id="WP_319013596.1">
    <property type="nucleotide sequence ID" value="NZ_JAWJZF010000517.1"/>
</dbReference>
<reference evidence="1 2" key="1">
    <citation type="submission" date="2023-10" db="EMBL/GenBank/DDBJ databases">
        <authorList>
            <person name="Wang X.X."/>
        </authorList>
    </citation>
    <scope>NUCLEOTIDE SEQUENCE [LARGE SCALE GENOMIC DNA]</scope>
    <source>
        <strain evidence="1 2">NBRC 12816</strain>
    </source>
</reference>
<accession>A0ABU4KI44</accession>
<keyword evidence="2" id="KW-1185">Reference proteome</keyword>
<sequence>MTPNVPPVWVDTTGLYAALPSGGSIGDVMVGGDPVVVRGDEVVKGCPELTKSPCTGIQAIGNRDMEARGSAEEACVEFTLLTFATA</sequence>
<name>A0ABU4KI44_9ACTN</name>
<evidence type="ECO:0000313" key="2">
    <source>
        <dbReference type="Proteomes" id="UP001278571"/>
    </source>
</evidence>
<protein>
    <submittedName>
        <fullName evidence="1">Uncharacterized protein</fullName>
    </submittedName>
</protein>
<comment type="caution">
    <text evidence="1">The sequence shown here is derived from an EMBL/GenBank/DDBJ whole genome shotgun (WGS) entry which is preliminary data.</text>
</comment>
<dbReference type="EMBL" id="JAWJZF010000517">
    <property type="protein sequence ID" value="MDX2297474.1"/>
    <property type="molecule type" value="Genomic_DNA"/>
</dbReference>
<evidence type="ECO:0000313" key="1">
    <source>
        <dbReference type="EMBL" id="MDX2297474.1"/>
    </source>
</evidence>
<organism evidence="1 2">
    <name type="scientific">Streptomyces roseolus</name>
    <dbReference type="NCBI Taxonomy" id="67358"/>
    <lineage>
        <taxon>Bacteria</taxon>
        <taxon>Bacillati</taxon>
        <taxon>Actinomycetota</taxon>
        <taxon>Actinomycetes</taxon>
        <taxon>Kitasatosporales</taxon>
        <taxon>Streptomycetaceae</taxon>
        <taxon>Streptomyces</taxon>
    </lineage>
</organism>